<dbReference type="SUPFAM" id="SSF56672">
    <property type="entry name" value="DNA/RNA polymerases"/>
    <property type="match status" value="1"/>
</dbReference>
<keyword evidence="3" id="KW-0540">Nuclease</keyword>
<organism evidence="8 9">
    <name type="scientific">Coffea arabica</name>
    <name type="common">Arabian coffee</name>
    <dbReference type="NCBI Taxonomy" id="13443"/>
    <lineage>
        <taxon>Eukaryota</taxon>
        <taxon>Viridiplantae</taxon>
        <taxon>Streptophyta</taxon>
        <taxon>Embryophyta</taxon>
        <taxon>Tracheophyta</taxon>
        <taxon>Spermatophyta</taxon>
        <taxon>Magnoliopsida</taxon>
        <taxon>eudicotyledons</taxon>
        <taxon>Gunneridae</taxon>
        <taxon>Pentapetalae</taxon>
        <taxon>asterids</taxon>
        <taxon>lamiids</taxon>
        <taxon>Gentianales</taxon>
        <taxon>Rubiaceae</taxon>
        <taxon>Ixoroideae</taxon>
        <taxon>Gardenieae complex</taxon>
        <taxon>Bertiereae - Coffeeae clade</taxon>
        <taxon>Coffeeae</taxon>
        <taxon>Coffea</taxon>
    </lineage>
</organism>
<dbReference type="PANTHER" id="PTHR37984:SF5">
    <property type="entry name" value="PROTEIN NYNRIN-LIKE"/>
    <property type="match status" value="1"/>
</dbReference>
<dbReference type="RefSeq" id="XP_071923259.1">
    <property type="nucleotide sequence ID" value="XM_072067158.1"/>
</dbReference>
<dbReference type="PANTHER" id="PTHR37984">
    <property type="entry name" value="PROTEIN CBG26694"/>
    <property type="match status" value="1"/>
</dbReference>
<reference evidence="9" key="1">
    <citation type="submission" date="2025-08" db="UniProtKB">
        <authorList>
            <consortium name="RefSeq"/>
        </authorList>
    </citation>
    <scope>IDENTIFICATION</scope>
    <source>
        <tissue evidence="9">Leaves</tissue>
    </source>
</reference>
<keyword evidence="2" id="KW-0548">Nucleotidyltransferase</keyword>
<proteinExistence type="predicted"/>
<dbReference type="CDD" id="cd09274">
    <property type="entry name" value="RNase_HI_RT_Ty3"/>
    <property type="match status" value="1"/>
</dbReference>
<accession>A0ABM4VUR0</accession>
<keyword evidence="8" id="KW-1185">Reference proteome</keyword>
<sequence>MHRIKLEENAKLVWQAQRRLNPLMMEMVKKEILKLLDVGIIFAISDSPWVRPVQVVSKKTGVTVECQCANPPDGGSIAIAPEDQEKTTFKYPFGTFACRRMPFELCNAPATFQRCMIMCDANDHAVGAVLGQRVGKAAHVIYYASRALNGVQLNYSTTEKELLAVIFVLEKFRSYLLGVKVIVFSDHAALRYLMTKKDTKPRLIRWILLLQEFDLKIRDKRDSENLVADHLSHIPVGEENEPLKDTFPEEHLFSLNFRLPWYVDLVNYLVTVDYVSKWMEVKATRTNNSRVVAEFIRSNIFVRFGMPKAIVSDRGTHFCNKTITALLRKYGVLHRVSTSYHSQANGQAELSNREIKSILEKMV</sequence>
<keyword evidence="1" id="KW-0808">Transferase</keyword>
<dbReference type="InterPro" id="IPR050951">
    <property type="entry name" value="Retrovirus_Pol_polyprotein"/>
</dbReference>
<evidence type="ECO:0000256" key="6">
    <source>
        <dbReference type="ARBA" id="ARBA00022918"/>
    </source>
</evidence>
<dbReference type="Proteomes" id="UP001652660">
    <property type="component" value="Chromosome 10e"/>
</dbReference>
<evidence type="ECO:0000256" key="4">
    <source>
        <dbReference type="ARBA" id="ARBA00022759"/>
    </source>
</evidence>
<keyword evidence="5" id="KW-0378">Hydrolase</keyword>
<dbReference type="GeneID" id="140015239"/>
<keyword evidence="4" id="KW-0255">Endonuclease</keyword>
<dbReference type="Gene3D" id="3.30.420.10">
    <property type="entry name" value="Ribonuclease H-like superfamily/Ribonuclease H"/>
    <property type="match status" value="1"/>
</dbReference>
<evidence type="ECO:0000259" key="7">
    <source>
        <dbReference type="PROSITE" id="PS50994"/>
    </source>
</evidence>
<dbReference type="SUPFAM" id="SSF53098">
    <property type="entry name" value="Ribonuclease H-like"/>
    <property type="match status" value="1"/>
</dbReference>
<evidence type="ECO:0000256" key="2">
    <source>
        <dbReference type="ARBA" id="ARBA00022695"/>
    </source>
</evidence>
<dbReference type="Gene3D" id="3.10.20.370">
    <property type="match status" value="1"/>
</dbReference>
<dbReference type="InterPro" id="IPR041373">
    <property type="entry name" value="RT_RNaseH"/>
</dbReference>
<dbReference type="Pfam" id="PF00665">
    <property type="entry name" value="rve"/>
    <property type="match status" value="1"/>
</dbReference>
<evidence type="ECO:0000256" key="3">
    <source>
        <dbReference type="ARBA" id="ARBA00022722"/>
    </source>
</evidence>
<dbReference type="InterPro" id="IPR012337">
    <property type="entry name" value="RNaseH-like_sf"/>
</dbReference>
<evidence type="ECO:0000313" key="8">
    <source>
        <dbReference type="Proteomes" id="UP001652660"/>
    </source>
</evidence>
<dbReference type="PROSITE" id="PS50994">
    <property type="entry name" value="INTEGRASE"/>
    <property type="match status" value="1"/>
</dbReference>
<dbReference type="Gene3D" id="3.10.10.10">
    <property type="entry name" value="HIV Type 1 Reverse Transcriptase, subunit A, domain 1"/>
    <property type="match status" value="1"/>
</dbReference>
<feature type="domain" description="Integrase catalytic" evidence="7">
    <location>
        <begin position="244"/>
        <end position="363"/>
    </location>
</feature>
<evidence type="ECO:0000256" key="1">
    <source>
        <dbReference type="ARBA" id="ARBA00022679"/>
    </source>
</evidence>
<dbReference type="InterPro" id="IPR036397">
    <property type="entry name" value="RNaseH_sf"/>
</dbReference>
<dbReference type="Pfam" id="PF17917">
    <property type="entry name" value="RT_RNaseH"/>
    <property type="match status" value="1"/>
</dbReference>
<dbReference type="InterPro" id="IPR043502">
    <property type="entry name" value="DNA/RNA_pol_sf"/>
</dbReference>
<evidence type="ECO:0000256" key="5">
    <source>
        <dbReference type="ARBA" id="ARBA00022801"/>
    </source>
</evidence>
<dbReference type="InterPro" id="IPR001584">
    <property type="entry name" value="Integrase_cat-core"/>
</dbReference>
<protein>
    <recommendedName>
        <fullName evidence="7">Integrase catalytic domain-containing protein</fullName>
    </recommendedName>
</protein>
<gene>
    <name evidence="9" type="primary">LOC140015239</name>
</gene>
<name>A0ABM4VUR0_COFAR</name>
<evidence type="ECO:0000313" key="9">
    <source>
        <dbReference type="RefSeq" id="XP_071923259.1"/>
    </source>
</evidence>
<keyword evidence="6" id="KW-0695">RNA-directed DNA polymerase</keyword>